<protein>
    <recommendedName>
        <fullName evidence="4">Ketoreductase domain-containing protein</fullName>
    </recommendedName>
</protein>
<dbReference type="PRINTS" id="PR00081">
    <property type="entry name" value="GDHRDH"/>
</dbReference>
<dbReference type="RefSeq" id="XP_022386069.1">
    <property type="nucleotide sequence ID" value="XM_022535009.1"/>
</dbReference>
<dbReference type="AlphaFoldDB" id="A0A1F7ZSD3"/>
<dbReference type="Gene3D" id="3.40.50.720">
    <property type="entry name" value="NAD(P)-binding Rossmann-like Domain"/>
    <property type="match status" value="1"/>
</dbReference>
<dbReference type="GO" id="GO:0044550">
    <property type="term" value="P:secondary metabolite biosynthetic process"/>
    <property type="evidence" value="ECO:0007669"/>
    <property type="project" value="UniProtKB-ARBA"/>
</dbReference>
<evidence type="ECO:0000256" key="2">
    <source>
        <dbReference type="ARBA" id="ARBA00022857"/>
    </source>
</evidence>
<evidence type="ECO:0000313" key="5">
    <source>
        <dbReference type="EMBL" id="OGM42352.1"/>
    </source>
</evidence>
<keyword evidence="6" id="KW-1185">Reference proteome</keyword>
<dbReference type="PANTHER" id="PTHR42760">
    <property type="entry name" value="SHORT-CHAIN DEHYDROGENASES/REDUCTASES FAMILY MEMBER"/>
    <property type="match status" value="1"/>
</dbReference>
<dbReference type="SUPFAM" id="SSF51735">
    <property type="entry name" value="NAD(P)-binding Rossmann-fold domains"/>
    <property type="match status" value="1"/>
</dbReference>
<evidence type="ECO:0000256" key="1">
    <source>
        <dbReference type="ARBA" id="ARBA00006484"/>
    </source>
</evidence>
<name>A0A1F7ZSD3_9EURO</name>
<sequence length="259" mass="28225">MSSSILESFSLKDKTVVITGATGGIGLEISIALAEAGANIISIEIPQDPSSPELRRAIEATDRHITVFECNLKDHQSIQDTFAAIWESGVVPDVLVNCAGITRHMLIEDTPVQDLDDVMSINFRGTYLCIQEFGRELLRLKRPGKIINFASIASFLAQTNISAYCSSKAAVQNLTRAVSNEWAGRGITCNAICPGFIHTKMCEDLYTDKDFSARIVARTSMGRWGEPQDLRGLAVFLASRASDFITGESIYIDGGIMGR</sequence>
<dbReference type="SMART" id="SM00822">
    <property type="entry name" value="PKS_KR"/>
    <property type="match status" value="1"/>
</dbReference>
<gene>
    <name evidence="5" type="ORF">ABOM_007880</name>
</gene>
<dbReference type="EMBL" id="LYCR01000091">
    <property type="protein sequence ID" value="OGM42352.1"/>
    <property type="molecule type" value="Genomic_DNA"/>
</dbReference>
<reference evidence="5 6" key="1">
    <citation type="journal article" date="2016" name="Genome Biol. Evol.">
        <title>Draft genome sequence of an aflatoxigenic Aspergillus species, A. bombycis.</title>
        <authorList>
            <person name="Moore G.G."/>
            <person name="Mack B.M."/>
            <person name="Beltz S.B."/>
            <person name="Gilbert M.K."/>
        </authorList>
    </citation>
    <scope>NUCLEOTIDE SEQUENCE [LARGE SCALE GENOMIC DNA]</scope>
    <source>
        <strain evidence="6">NRRL 26010</strain>
    </source>
</reference>
<dbReference type="GO" id="GO:0016616">
    <property type="term" value="F:oxidoreductase activity, acting on the CH-OH group of donors, NAD or NADP as acceptor"/>
    <property type="evidence" value="ECO:0007669"/>
    <property type="project" value="UniProtKB-ARBA"/>
</dbReference>
<dbReference type="Proteomes" id="UP000179179">
    <property type="component" value="Unassembled WGS sequence"/>
</dbReference>
<dbReference type="OrthoDB" id="37659at2759"/>
<dbReference type="InterPro" id="IPR057326">
    <property type="entry name" value="KR_dom"/>
</dbReference>
<dbReference type="InterPro" id="IPR036291">
    <property type="entry name" value="NAD(P)-bd_dom_sf"/>
</dbReference>
<dbReference type="PANTHER" id="PTHR42760:SF115">
    <property type="entry name" value="3-OXOACYL-[ACYL-CARRIER-PROTEIN] REDUCTASE FABG"/>
    <property type="match status" value="1"/>
</dbReference>
<dbReference type="Pfam" id="PF13561">
    <property type="entry name" value="adh_short_C2"/>
    <property type="match status" value="1"/>
</dbReference>
<dbReference type="PROSITE" id="PS00061">
    <property type="entry name" value="ADH_SHORT"/>
    <property type="match status" value="1"/>
</dbReference>
<dbReference type="FunFam" id="3.40.50.720:FF:000084">
    <property type="entry name" value="Short-chain dehydrogenase reductase"/>
    <property type="match status" value="1"/>
</dbReference>
<evidence type="ECO:0000259" key="4">
    <source>
        <dbReference type="SMART" id="SM00822"/>
    </source>
</evidence>
<dbReference type="InterPro" id="IPR002347">
    <property type="entry name" value="SDR_fam"/>
</dbReference>
<feature type="domain" description="Ketoreductase" evidence="4">
    <location>
        <begin position="14"/>
        <end position="195"/>
    </location>
</feature>
<comment type="caution">
    <text evidence="5">The sequence shown here is derived from an EMBL/GenBank/DDBJ whole genome shotgun (WGS) entry which is preliminary data.</text>
</comment>
<keyword evidence="3" id="KW-0560">Oxidoreductase</keyword>
<dbReference type="PRINTS" id="PR00080">
    <property type="entry name" value="SDRFAMILY"/>
</dbReference>
<dbReference type="STRING" id="109264.A0A1F7ZSD3"/>
<keyword evidence="2" id="KW-0521">NADP</keyword>
<organism evidence="5 6">
    <name type="scientific">Aspergillus bombycis</name>
    <dbReference type="NCBI Taxonomy" id="109264"/>
    <lineage>
        <taxon>Eukaryota</taxon>
        <taxon>Fungi</taxon>
        <taxon>Dikarya</taxon>
        <taxon>Ascomycota</taxon>
        <taxon>Pezizomycotina</taxon>
        <taxon>Eurotiomycetes</taxon>
        <taxon>Eurotiomycetidae</taxon>
        <taxon>Eurotiales</taxon>
        <taxon>Aspergillaceae</taxon>
        <taxon>Aspergillus</taxon>
    </lineage>
</organism>
<proteinExistence type="inferred from homology"/>
<dbReference type="InterPro" id="IPR020904">
    <property type="entry name" value="Sc_DH/Rdtase_CS"/>
</dbReference>
<accession>A0A1F7ZSD3</accession>
<evidence type="ECO:0000256" key="3">
    <source>
        <dbReference type="ARBA" id="ARBA00023002"/>
    </source>
</evidence>
<comment type="similarity">
    <text evidence="1">Belongs to the short-chain dehydrogenases/reductases (SDR) family.</text>
</comment>
<dbReference type="GeneID" id="34451270"/>
<evidence type="ECO:0000313" key="6">
    <source>
        <dbReference type="Proteomes" id="UP000179179"/>
    </source>
</evidence>